<dbReference type="PANTHER" id="PTHR12526">
    <property type="entry name" value="GLYCOSYLTRANSFERASE"/>
    <property type="match status" value="1"/>
</dbReference>
<dbReference type="AlphaFoldDB" id="A0A4S3PJJ5"/>
<protein>
    <submittedName>
        <fullName evidence="1">Glycosyltransferase family 1 protein</fullName>
    </submittedName>
</protein>
<evidence type="ECO:0000313" key="1">
    <source>
        <dbReference type="EMBL" id="THE09244.1"/>
    </source>
</evidence>
<reference evidence="1 2" key="1">
    <citation type="journal article" date="2019" name="Indoor Air">
        <title>Impacts of indoor surface finishes on bacterial viability.</title>
        <authorList>
            <person name="Hu J."/>
            <person name="Maamar S.B."/>
            <person name="Glawe A.J."/>
            <person name="Gottel N."/>
            <person name="Gilbert J.A."/>
            <person name="Hartmann E.M."/>
        </authorList>
    </citation>
    <scope>NUCLEOTIDE SEQUENCE [LARGE SCALE GENOMIC DNA]</scope>
    <source>
        <strain evidence="1 2">AF060A6</strain>
    </source>
</reference>
<sequence>MKDNENQIINNIKTGDFQKALELFNDKNLQTNSPKYYATRSCENLQNGKLQNAWLWSWRGLNKFPKDPILTRIIEKICELNSVREKSKQTYNLNFEDNETHGEVGNSNTNIRVLQGSMEIANQMNTLSEGLNRQGIIAHTINYYPYYLNYDSNYTWSLIGQRSTPLINEKLRKLTNEFLHHYDLFHFHFGTSLTLDWSDLPLYKSSGKAILMQHWGSDVRIFSKAIELNPYALVKNKNEYQIKTKLSKLSDNIHNCVVFDMELYQYVKEFYKNVHVLPSMINLKKYQPIKNAIPNKKPLIVHAPTSPAIKGTKYILEAIESLNDKYDFDFRLVKGLSHDEAIKIYQAADLIIDQLHIGSYGLFAVEAMAMGKPVICWISDFMKDHYPNNLPIIIANPETIKDTIEFILRNIDLLPEIGIKGRQYVEMNHDMVKNSKDVLSLYLSLLQK</sequence>
<keyword evidence="1" id="KW-0808">Transferase</keyword>
<dbReference type="GO" id="GO:0016757">
    <property type="term" value="F:glycosyltransferase activity"/>
    <property type="evidence" value="ECO:0007669"/>
    <property type="project" value="TreeGrafter"/>
</dbReference>
<keyword evidence="2" id="KW-1185">Reference proteome</keyword>
<dbReference type="PANTHER" id="PTHR12526:SF625">
    <property type="entry name" value="PHOSPHATIDYLINOSITOL GLYCAN-CLASS A"/>
    <property type="match status" value="1"/>
</dbReference>
<dbReference type="EMBL" id="SLUB01000093">
    <property type="protein sequence ID" value="THE09244.1"/>
    <property type="molecule type" value="Genomic_DNA"/>
</dbReference>
<dbReference type="SUPFAM" id="SSF53756">
    <property type="entry name" value="UDP-Glycosyltransferase/glycogen phosphorylase"/>
    <property type="match status" value="1"/>
</dbReference>
<proteinExistence type="predicted"/>
<name>A0A4S3PJJ5_9BACI</name>
<dbReference type="RefSeq" id="WP_136381875.1">
    <property type="nucleotide sequence ID" value="NZ_SLUB01000093.1"/>
</dbReference>
<organism evidence="1 2">
    <name type="scientific">Bacillus timonensis</name>
    <dbReference type="NCBI Taxonomy" id="1033734"/>
    <lineage>
        <taxon>Bacteria</taxon>
        <taxon>Bacillati</taxon>
        <taxon>Bacillota</taxon>
        <taxon>Bacilli</taxon>
        <taxon>Bacillales</taxon>
        <taxon>Bacillaceae</taxon>
        <taxon>Bacillus</taxon>
    </lineage>
</organism>
<gene>
    <name evidence="1" type="ORF">E1I69_23170</name>
</gene>
<evidence type="ECO:0000313" key="2">
    <source>
        <dbReference type="Proteomes" id="UP000306477"/>
    </source>
</evidence>
<accession>A0A4S3PJJ5</accession>
<comment type="caution">
    <text evidence="1">The sequence shown here is derived from an EMBL/GenBank/DDBJ whole genome shotgun (WGS) entry which is preliminary data.</text>
</comment>
<dbReference type="Proteomes" id="UP000306477">
    <property type="component" value="Unassembled WGS sequence"/>
</dbReference>
<dbReference type="OrthoDB" id="9809622at2"/>
<dbReference type="Gene3D" id="3.40.50.2000">
    <property type="entry name" value="Glycogen Phosphorylase B"/>
    <property type="match status" value="3"/>
</dbReference>